<feature type="compositionally biased region" description="Acidic residues" evidence="1">
    <location>
        <begin position="151"/>
        <end position="182"/>
    </location>
</feature>
<dbReference type="InterPro" id="IPR012912">
    <property type="entry name" value="Plasmid_pRiA4b_Orf3-like"/>
</dbReference>
<dbReference type="SUPFAM" id="SSF159941">
    <property type="entry name" value="MM3350-like"/>
    <property type="match status" value="1"/>
</dbReference>
<sequence length="182" mass="21074">MIYKFLIVSEEVEDFKRVIKIDAEATFKELNDAILDSVGYNHNEMTSFFICDDDWEKRVEVTLIDMGRDSSEDSWLMDSTHLNELVEDEGQRLMFVFDYMTDRAFYMELRETIPGEDLDAPVCTKSVGEPPVQVMDLDEMEKKMAAQSSDTDLDADFYGSDDYDISELDDDSFTGYDPSEEY</sequence>
<name>A0A9D1VS48_9BACT</name>
<feature type="domain" description="Plasmid pRiA4b Orf3-like" evidence="2">
    <location>
        <begin position="15"/>
        <end position="151"/>
    </location>
</feature>
<dbReference type="Pfam" id="PF07929">
    <property type="entry name" value="PRiA4_ORF3"/>
    <property type="match status" value="1"/>
</dbReference>
<reference evidence="3" key="1">
    <citation type="journal article" date="2021" name="PeerJ">
        <title>Extensive microbial diversity within the chicken gut microbiome revealed by metagenomics and culture.</title>
        <authorList>
            <person name="Gilroy R."/>
            <person name="Ravi A."/>
            <person name="Getino M."/>
            <person name="Pursley I."/>
            <person name="Horton D.L."/>
            <person name="Alikhan N.F."/>
            <person name="Baker D."/>
            <person name="Gharbi K."/>
            <person name="Hall N."/>
            <person name="Watson M."/>
            <person name="Adriaenssens E.M."/>
            <person name="Foster-Nyarko E."/>
            <person name="Jarju S."/>
            <person name="Secka A."/>
            <person name="Antonio M."/>
            <person name="Oren A."/>
            <person name="Chaudhuri R.R."/>
            <person name="La Ragione R."/>
            <person name="Hildebrand F."/>
            <person name="Pallen M.J."/>
        </authorList>
    </citation>
    <scope>NUCLEOTIDE SEQUENCE</scope>
    <source>
        <strain evidence="3">ChiHjej12B11-16260</strain>
    </source>
</reference>
<comment type="caution">
    <text evidence="3">The sequence shown here is derived from an EMBL/GenBank/DDBJ whole genome shotgun (WGS) entry which is preliminary data.</text>
</comment>
<evidence type="ECO:0000256" key="1">
    <source>
        <dbReference type="SAM" id="MobiDB-lite"/>
    </source>
</evidence>
<dbReference type="Gene3D" id="3.10.290.30">
    <property type="entry name" value="MM3350-like"/>
    <property type="match status" value="1"/>
</dbReference>
<protein>
    <recommendedName>
        <fullName evidence="2">Plasmid pRiA4b Orf3-like domain-containing protein</fullName>
    </recommendedName>
</protein>
<evidence type="ECO:0000259" key="2">
    <source>
        <dbReference type="Pfam" id="PF07929"/>
    </source>
</evidence>
<gene>
    <name evidence="3" type="ORF">H9982_06920</name>
</gene>
<evidence type="ECO:0000313" key="4">
    <source>
        <dbReference type="Proteomes" id="UP000824246"/>
    </source>
</evidence>
<reference evidence="3" key="2">
    <citation type="submission" date="2021-04" db="EMBL/GenBank/DDBJ databases">
        <authorList>
            <person name="Gilroy R."/>
        </authorList>
    </citation>
    <scope>NUCLEOTIDE SEQUENCE</scope>
    <source>
        <strain evidence="3">ChiHjej12B11-16260</strain>
    </source>
</reference>
<feature type="region of interest" description="Disordered" evidence="1">
    <location>
        <begin position="143"/>
        <end position="182"/>
    </location>
</feature>
<dbReference type="AlphaFoldDB" id="A0A9D1VS48"/>
<organism evidence="3 4">
    <name type="scientific">Candidatus Barnesiella excrementipullorum</name>
    <dbReference type="NCBI Taxonomy" id="2838479"/>
    <lineage>
        <taxon>Bacteria</taxon>
        <taxon>Pseudomonadati</taxon>
        <taxon>Bacteroidota</taxon>
        <taxon>Bacteroidia</taxon>
        <taxon>Bacteroidales</taxon>
        <taxon>Barnesiellaceae</taxon>
        <taxon>Barnesiella</taxon>
    </lineage>
</organism>
<dbReference type="Proteomes" id="UP000824246">
    <property type="component" value="Unassembled WGS sequence"/>
</dbReference>
<dbReference type="EMBL" id="DXFB01000178">
    <property type="protein sequence ID" value="HIX45936.1"/>
    <property type="molecule type" value="Genomic_DNA"/>
</dbReference>
<proteinExistence type="predicted"/>
<dbReference type="InterPro" id="IPR024047">
    <property type="entry name" value="MM3350-like_sf"/>
</dbReference>
<accession>A0A9D1VS48</accession>
<evidence type="ECO:0000313" key="3">
    <source>
        <dbReference type="EMBL" id="HIX45936.1"/>
    </source>
</evidence>